<gene>
    <name evidence="1" type="ORF">Aple_069960</name>
</gene>
<accession>A0A5M3XRZ1</accession>
<dbReference type="RefSeq" id="WP_174889917.1">
    <property type="nucleotide sequence ID" value="NZ_BAAAHM010000005.1"/>
</dbReference>
<dbReference type="Proteomes" id="UP000377595">
    <property type="component" value="Unassembled WGS sequence"/>
</dbReference>
<organism evidence="1 2">
    <name type="scientific">Acrocarpospora pleiomorpha</name>
    <dbReference type="NCBI Taxonomy" id="90975"/>
    <lineage>
        <taxon>Bacteria</taxon>
        <taxon>Bacillati</taxon>
        <taxon>Actinomycetota</taxon>
        <taxon>Actinomycetes</taxon>
        <taxon>Streptosporangiales</taxon>
        <taxon>Streptosporangiaceae</taxon>
        <taxon>Acrocarpospora</taxon>
    </lineage>
</organism>
<evidence type="ECO:0000313" key="1">
    <source>
        <dbReference type="EMBL" id="GES24097.1"/>
    </source>
</evidence>
<sequence length="263" mass="29063">MKIVGVHGIGNFRQGETAEQAAAHLSALWAKRLAGGWDVSVVYYADLLRDPRRQSGDDELEDLTDEEGELLAQFLTSFPASERAAQGWIFSLVRAHIAEVAESRLLRPRMVEWLMTRFIKEAAAYLRDGTAVRERLAATLREVRPDVLIAHSLGTVVAYETLHAEPDLKVPLWVTLGSPLAAPKAIFERLTPPPVAGRGERPPGVARWANLADPGDLVAIPRNGISQRFAGVDSDDHDVVHAFDFHKVANYLRTARLRALLEP</sequence>
<evidence type="ECO:0000313" key="2">
    <source>
        <dbReference type="Proteomes" id="UP000377595"/>
    </source>
</evidence>
<keyword evidence="2" id="KW-1185">Reference proteome</keyword>
<protein>
    <recommendedName>
        <fullName evidence="3">Serine peptidase</fullName>
    </recommendedName>
</protein>
<proteinExistence type="predicted"/>
<dbReference type="AlphaFoldDB" id="A0A5M3XRZ1"/>
<dbReference type="Gene3D" id="3.40.50.1820">
    <property type="entry name" value="alpha/beta hydrolase"/>
    <property type="match status" value="1"/>
</dbReference>
<reference evidence="1 2" key="1">
    <citation type="submission" date="2019-10" db="EMBL/GenBank/DDBJ databases">
        <title>Whole genome shotgun sequence of Acrocarpospora pleiomorpha NBRC 16267.</title>
        <authorList>
            <person name="Ichikawa N."/>
            <person name="Kimura A."/>
            <person name="Kitahashi Y."/>
            <person name="Komaki H."/>
            <person name="Oguchi A."/>
        </authorList>
    </citation>
    <scope>NUCLEOTIDE SEQUENCE [LARGE SCALE GENOMIC DNA]</scope>
    <source>
        <strain evidence="1 2">NBRC 16267</strain>
    </source>
</reference>
<comment type="caution">
    <text evidence="1">The sequence shown here is derived from an EMBL/GenBank/DDBJ whole genome shotgun (WGS) entry which is preliminary data.</text>
</comment>
<dbReference type="SUPFAM" id="SSF53474">
    <property type="entry name" value="alpha/beta-Hydrolases"/>
    <property type="match status" value="1"/>
</dbReference>
<name>A0A5M3XRZ1_9ACTN</name>
<evidence type="ECO:0008006" key="3">
    <source>
        <dbReference type="Google" id="ProtNLM"/>
    </source>
</evidence>
<dbReference type="EMBL" id="BLAF01000048">
    <property type="protein sequence ID" value="GES24097.1"/>
    <property type="molecule type" value="Genomic_DNA"/>
</dbReference>
<dbReference type="InterPro" id="IPR029058">
    <property type="entry name" value="AB_hydrolase_fold"/>
</dbReference>